<dbReference type="Gene3D" id="3.40.50.150">
    <property type="entry name" value="Vaccinia Virus protein VP39"/>
    <property type="match status" value="1"/>
</dbReference>
<evidence type="ECO:0000313" key="3">
    <source>
        <dbReference type="Proteomes" id="UP001526143"/>
    </source>
</evidence>
<keyword evidence="2" id="KW-0808">Transferase</keyword>
<proteinExistence type="predicted"/>
<dbReference type="PANTHER" id="PTHR43464">
    <property type="entry name" value="METHYLTRANSFERASE"/>
    <property type="match status" value="1"/>
</dbReference>
<reference evidence="2 3" key="1">
    <citation type="submission" date="2022-10" db="EMBL/GenBank/DDBJ databases">
        <title>Identification of biosynthetic pathway for the production of the potent trypsin inhibitor radiosumin.</title>
        <authorList>
            <person name="Fewer D.P."/>
            <person name="Delbaje E."/>
            <person name="Ouyang X."/>
            <person name="Agostino P.D."/>
            <person name="Wahlsten M."/>
            <person name="Jokela J."/>
            <person name="Permi P."/>
            <person name="Haapaniemi E."/>
            <person name="Koistinen H."/>
        </authorList>
    </citation>
    <scope>NUCLEOTIDE SEQUENCE [LARGE SCALE GENOMIC DNA]</scope>
    <source>
        <strain evidence="2 3">NIES-515</strain>
    </source>
</reference>
<accession>A0ABT3AY52</accession>
<dbReference type="PANTHER" id="PTHR43464:SF23">
    <property type="entry name" value="JUVENILE HORMONE ACID O-METHYLTRANSFERASE"/>
    <property type="match status" value="1"/>
</dbReference>
<dbReference type="EMBL" id="JAOWRF010000170">
    <property type="protein sequence ID" value="MCV3214047.1"/>
    <property type="molecule type" value="Genomic_DNA"/>
</dbReference>
<dbReference type="RefSeq" id="WP_263745590.1">
    <property type="nucleotide sequence ID" value="NZ_JAOWRF010000170.1"/>
</dbReference>
<organism evidence="2 3">
    <name type="scientific">Plectonema radiosum NIES-515</name>
    <dbReference type="NCBI Taxonomy" id="2986073"/>
    <lineage>
        <taxon>Bacteria</taxon>
        <taxon>Bacillati</taxon>
        <taxon>Cyanobacteriota</taxon>
        <taxon>Cyanophyceae</taxon>
        <taxon>Oscillatoriophycideae</taxon>
        <taxon>Oscillatoriales</taxon>
        <taxon>Microcoleaceae</taxon>
        <taxon>Plectonema</taxon>
    </lineage>
</organism>
<dbReference type="InterPro" id="IPR029063">
    <property type="entry name" value="SAM-dependent_MTases_sf"/>
</dbReference>
<dbReference type="CDD" id="cd02440">
    <property type="entry name" value="AdoMet_MTases"/>
    <property type="match status" value="1"/>
</dbReference>
<dbReference type="SUPFAM" id="SSF53335">
    <property type="entry name" value="S-adenosyl-L-methionine-dependent methyltransferases"/>
    <property type="match status" value="1"/>
</dbReference>
<evidence type="ECO:0000259" key="1">
    <source>
        <dbReference type="Pfam" id="PF08241"/>
    </source>
</evidence>
<dbReference type="Proteomes" id="UP001526143">
    <property type="component" value="Unassembled WGS sequence"/>
</dbReference>
<dbReference type="Pfam" id="PF08241">
    <property type="entry name" value="Methyltransf_11"/>
    <property type="match status" value="1"/>
</dbReference>
<name>A0ABT3AY52_9CYAN</name>
<comment type="caution">
    <text evidence="2">The sequence shown here is derived from an EMBL/GenBank/DDBJ whole genome shotgun (WGS) entry which is preliminary data.</text>
</comment>
<keyword evidence="2" id="KW-0489">Methyltransferase</keyword>
<feature type="domain" description="Methyltransferase type 11" evidence="1">
    <location>
        <begin position="50"/>
        <end position="134"/>
    </location>
</feature>
<keyword evidence="3" id="KW-1185">Reference proteome</keyword>
<dbReference type="InterPro" id="IPR013216">
    <property type="entry name" value="Methyltransf_11"/>
</dbReference>
<dbReference type="GO" id="GO:0008168">
    <property type="term" value="F:methyltransferase activity"/>
    <property type="evidence" value="ECO:0007669"/>
    <property type="project" value="UniProtKB-KW"/>
</dbReference>
<gene>
    <name evidence="2" type="ORF">OGM63_11070</name>
</gene>
<sequence>MKEINVVQKNYDEVADRYDEKVQSPELNVQYLNEVKKIFQKYNLQRGSILDVGCGTGLLSDFLSGDFEYTGVDVSAGMLQYASQRGYKTIHQTIEDALPEIENQSYDFVVSLGALLFVEDIQACLKHINRIARKAIVLGLDCATDELIQAIPMTMYDHSKVEVLNALEDYLILGWTYAPQSIPVNTRMIYIELV</sequence>
<dbReference type="GO" id="GO:0032259">
    <property type="term" value="P:methylation"/>
    <property type="evidence" value="ECO:0007669"/>
    <property type="project" value="UniProtKB-KW"/>
</dbReference>
<evidence type="ECO:0000313" key="2">
    <source>
        <dbReference type="EMBL" id="MCV3214047.1"/>
    </source>
</evidence>
<protein>
    <submittedName>
        <fullName evidence="2">Class I SAM-dependent methyltransferase</fullName>
    </submittedName>
</protein>